<dbReference type="eggNOG" id="COG0268">
    <property type="taxonomic scope" value="Bacteria"/>
</dbReference>
<evidence type="ECO:0000256" key="3">
    <source>
        <dbReference type="ARBA" id="ARBA00022730"/>
    </source>
</evidence>
<gene>
    <name evidence="8 10" type="primary">rpsT</name>
    <name evidence="10" type="ORF">CAMGR0001_0265</name>
</gene>
<dbReference type="InterPro" id="IPR036510">
    <property type="entry name" value="Ribosomal_bS20_sf"/>
</dbReference>
<organism evidence="10 11">
    <name type="scientific">Campylobacter gracilis RM3268</name>
    <dbReference type="NCBI Taxonomy" id="553220"/>
    <lineage>
        <taxon>Bacteria</taxon>
        <taxon>Pseudomonadati</taxon>
        <taxon>Campylobacterota</taxon>
        <taxon>Epsilonproteobacteria</taxon>
        <taxon>Campylobacterales</taxon>
        <taxon>Campylobacteraceae</taxon>
        <taxon>Campylobacter</taxon>
    </lineage>
</organism>
<evidence type="ECO:0000256" key="2">
    <source>
        <dbReference type="ARBA" id="ARBA00007634"/>
    </source>
</evidence>
<name>C8PKP3_9BACT</name>
<proteinExistence type="inferred from homology"/>
<evidence type="ECO:0000256" key="5">
    <source>
        <dbReference type="ARBA" id="ARBA00022980"/>
    </source>
</evidence>
<dbReference type="AlphaFoldDB" id="C8PKP3"/>
<comment type="function">
    <text evidence="1 8">Binds directly to 16S ribosomal RNA.</text>
</comment>
<evidence type="ECO:0000256" key="9">
    <source>
        <dbReference type="SAM" id="MobiDB-lite"/>
    </source>
</evidence>
<dbReference type="NCBIfam" id="TIGR00029">
    <property type="entry name" value="S20"/>
    <property type="match status" value="1"/>
</dbReference>
<dbReference type="OrthoDB" id="9807974at2"/>
<comment type="caution">
    <text evidence="10">The sequence shown here is derived from an EMBL/GenBank/DDBJ whole genome shotgun (WGS) entry which is preliminary data.</text>
</comment>
<keyword evidence="11" id="KW-1185">Reference proteome</keyword>
<dbReference type="HAMAP" id="MF_00500">
    <property type="entry name" value="Ribosomal_bS20"/>
    <property type="match status" value="1"/>
</dbReference>
<dbReference type="SUPFAM" id="SSF46992">
    <property type="entry name" value="Ribosomal protein S20"/>
    <property type="match status" value="1"/>
</dbReference>
<evidence type="ECO:0000256" key="6">
    <source>
        <dbReference type="ARBA" id="ARBA00023274"/>
    </source>
</evidence>
<evidence type="ECO:0000313" key="11">
    <source>
        <dbReference type="Proteomes" id="UP000005709"/>
    </source>
</evidence>
<dbReference type="GO" id="GO:0015935">
    <property type="term" value="C:small ribosomal subunit"/>
    <property type="evidence" value="ECO:0007669"/>
    <property type="project" value="TreeGrafter"/>
</dbReference>
<dbReference type="InterPro" id="IPR002583">
    <property type="entry name" value="Ribosomal_bS20"/>
</dbReference>
<evidence type="ECO:0000256" key="1">
    <source>
        <dbReference type="ARBA" id="ARBA00003134"/>
    </source>
</evidence>
<dbReference type="Pfam" id="PF01649">
    <property type="entry name" value="Ribosomal_S20p"/>
    <property type="match status" value="1"/>
</dbReference>
<dbReference type="FunFam" id="1.20.58.110:FF:000001">
    <property type="entry name" value="30S ribosomal protein S20"/>
    <property type="match status" value="1"/>
</dbReference>
<protein>
    <recommendedName>
        <fullName evidence="7 8">Small ribosomal subunit protein bS20</fullName>
    </recommendedName>
</protein>
<evidence type="ECO:0000256" key="7">
    <source>
        <dbReference type="ARBA" id="ARBA00035136"/>
    </source>
</evidence>
<keyword evidence="4 8" id="KW-0694">RNA-binding</keyword>
<reference evidence="10 11" key="1">
    <citation type="submission" date="2009-07" db="EMBL/GenBank/DDBJ databases">
        <authorList>
            <person name="Madupu R."/>
            <person name="Sebastian Y."/>
            <person name="Durkin A.S."/>
            <person name="Torralba M."/>
            <person name="Methe B."/>
            <person name="Sutton G.G."/>
            <person name="Strausberg R.L."/>
            <person name="Nelson K.E."/>
        </authorList>
    </citation>
    <scope>NUCLEOTIDE SEQUENCE [LARGE SCALE GENOMIC DNA]</scope>
    <source>
        <strain evidence="10 11">RM3268</strain>
    </source>
</reference>
<dbReference type="EMBL" id="ACYG01000030">
    <property type="protein sequence ID" value="EEV16652.1"/>
    <property type="molecule type" value="Genomic_DNA"/>
</dbReference>
<dbReference type="Proteomes" id="UP000005709">
    <property type="component" value="Unassembled WGS sequence"/>
</dbReference>
<feature type="region of interest" description="Disordered" evidence="9">
    <location>
        <begin position="1"/>
        <end position="20"/>
    </location>
</feature>
<dbReference type="GO" id="GO:0070181">
    <property type="term" value="F:small ribosomal subunit rRNA binding"/>
    <property type="evidence" value="ECO:0007669"/>
    <property type="project" value="TreeGrafter"/>
</dbReference>
<dbReference type="GO" id="GO:0003735">
    <property type="term" value="F:structural constituent of ribosome"/>
    <property type="evidence" value="ECO:0007669"/>
    <property type="project" value="InterPro"/>
</dbReference>
<sequence>MANHKSAEKRARQTIKRTERNRFYRTRVKNITKAVREAVESKDLDAATQALKTANESFHSFVSRGFLKKQTASRKVSRLAKLVNSLKTAV</sequence>
<evidence type="ECO:0000256" key="4">
    <source>
        <dbReference type="ARBA" id="ARBA00022884"/>
    </source>
</evidence>
<comment type="similarity">
    <text evidence="2 8">Belongs to the bacterial ribosomal protein bS20 family.</text>
</comment>
<dbReference type="GO" id="GO:0005829">
    <property type="term" value="C:cytosol"/>
    <property type="evidence" value="ECO:0007669"/>
    <property type="project" value="TreeGrafter"/>
</dbReference>
<keyword evidence="6 8" id="KW-0687">Ribonucleoprotein</keyword>
<dbReference type="RefSeq" id="WP_005872921.1">
    <property type="nucleotide sequence ID" value="NZ_ACYG01000030.1"/>
</dbReference>
<dbReference type="GO" id="GO:0006412">
    <property type="term" value="P:translation"/>
    <property type="evidence" value="ECO:0007669"/>
    <property type="project" value="UniProtKB-UniRule"/>
</dbReference>
<evidence type="ECO:0000313" key="10">
    <source>
        <dbReference type="EMBL" id="EEV16652.1"/>
    </source>
</evidence>
<dbReference type="STRING" id="824.CGRAC_2181"/>
<accession>C8PKP3</accession>
<keyword evidence="3 8" id="KW-0699">rRNA-binding</keyword>
<dbReference type="PANTHER" id="PTHR33398">
    <property type="entry name" value="30S RIBOSOMAL PROTEIN S20"/>
    <property type="match status" value="1"/>
</dbReference>
<dbReference type="PANTHER" id="PTHR33398:SF1">
    <property type="entry name" value="SMALL RIBOSOMAL SUBUNIT PROTEIN BS20C"/>
    <property type="match status" value="1"/>
</dbReference>
<evidence type="ECO:0000256" key="8">
    <source>
        <dbReference type="HAMAP-Rule" id="MF_00500"/>
    </source>
</evidence>
<dbReference type="Gene3D" id="1.20.58.110">
    <property type="entry name" value="Ribosomal protein S20"/>
    <property type="match status" value="1"/>
</dbReference>
<keyword evidence="5 8" id="KW-0689">Ribosomal protein</keyword>